<feature type="region of interest" description="Disordered" evidence="1">
    <location>
        <begin position="140"/>
        <end position="159"/>
    </location>
</feature>
<dbReference type="KEGG" id="tet:TTHERM_00441950"/>
<feature type="region of interest" description="Disordered" evidence="1">
    <location>
        <begin position="184"/>
        <end position="210"/>
    </location>
</feature>
<dbReference type="PANTHER" id="PTHR21580">
    <property type="entry name" value="SHIPPO-1-RELATED"/>
    <property type="match status" value="1"/>
</dbReference>
<gene>
    <name evidence="2" type="ORF">TTHERM_00441950</name>
</gene>
<organism evidence="2 3">
    <name type="scientific">Tetrahymena thermophila (strain SB210)</name>
    <dbReference type="NCBI Taxonomy" id="312017"/>
    <lineage>
        <taxon>Eukaryota</taxon>
        <taxon>Sar</taxon>
        <taxon>Alveolata</taxon>
        <taxon>Ciliophora</taxon>
        <taxon>Intramacronucleata</taxon>
        <taxon>Oligohymenophorea</taxon>
        <taxon>Hymenostomatida</taxon>
        <taxon>Tetrahymenina</taxon>
        <taxon>Tetrahymenidae</taxon>
        <taxon>Tetrahymena</taxon>
    </lineage>
</organism>
<evidence type="ECO:0000313" key="2">
    <source>
        <dbReference type="EMBL" id="EAR85445.1"/>
    </source>
</evidence>
<dbReference type="PANTHER" id="PTHR21580:SF28">
    <property type="entry name" value="BOREALIN N-TERMINAL DOMAIN-CONTAINING PROTEIN-RELATED"/>
    <property type="match status" value="1"/>
</dbReference>
<dbReference type="EMBL" id="GG662665">
    <property type="protein sequence ID" value="EAR85445.1"/>
    <property type="molecule type" value="Genomic_DNA"/>
</dbReference>
<dbReference type="InterPro" id="IPR051291">
    <property type="entry name" value="CIMAP"/>
</dbReference>
<reference evidence="3" key="1">
    <citation type="journal article" date="2006" name="PLoS Biol.">
        <title>Macronuclear genome sequence of the ciliate Tetrahymena thermophila, a model eukaryote.</title>
        <authorList>
            <person name="Eisen J.A."/>
            <person name="Coyne R.S."/>
            <person name="Wu M."/>
            <person name="Wu D."/>
            <person name="Thiagarajan M."/>
            <person name="Wortman J.R."/>
            <person name="Badger J.H."/>
            <person name="Ren Q."/>
            <person name="Amedeo P."/>
            <person name="Jones K.M."/>
            <person name="Tallon L.J."/>
            <person name="Delcher A.L."/>
            <person name="Salzberg S.L."/>
            <person name="Silva J.C."/>
            <person name="Haas B.J."/>
            <person name="Majoros W.H."/>
            <person name="Farzad M."/>
            <person name="Carlton J.M."/>
            <person name="Smith R.K. Jr."/>
            <person name="Garg J."/>
            <person name="Pearlman R.E."/>
            <person name="Karrer K.M."/>
            <person name="Sun L."/>
            <person name="Manning G."/>
            <person name="Elde N.C."/>
            <person name="Turkewitz A.P."/>
            <person name="Asai D.J."/>
            <person name="Wilkes D.E."/>
            <person name="Wang Y."/>
            <person name="Cai H."/>
            <person name="Collins K."/>
            <person name="Stewart B.A."/>
            <person name="Lee S.R."/>
            <person name="Wilamowska K."/>
            <person name="Weinberg Z."/>
            <person name="Ruzzo W.L."/>
            <person name="Wloga D."/>
            <person name="Gaertig J."/>
            <person name="Frankel J."/>
            <person name="Tsao C.-C."/>
            <person name="Gorovsky M.A."/>
            <person name="Keeling P.J."/>
            <person name="Waller R.F."/>
            <person name="Patron N.J."/>
            <person name="Cherry J.M."/>
            <person name="Stover N.A."/>
            <person name="Krieger C.J."/>
            <person name="del Toro C."/>
            <person name="Ryder H.F."/>
            <person name="Williamson S.C."/>
            <person name="Barbeau R.A."/>
            <person name="Hamilton E.P."/>
            <person name="Orias E."/>
        </authorList>
    </citation>
    <scope>NUCLEOTIDE SEQUENCE [LARGE SCALE GENOMIC DNA]</scope>
    <source>
        <strain evidence="3">SB210</strain>
    </source>
</reference>
<dbReference type="eggNOG" id="ENOG502SKZR">
    <property type="taxonomic scope" value="Eukaryota"/>
</dbReference>
<feature type="compositionally biased region" description="Low complexity" evidence="1">
    <location>
        <begin position="184"/>
        <end position="196"/>
    </location>
</feature>
<protein>
    <submittedName>
        <fullName evidence="2">Sperm-tail PG-rich repeat protein</fullName>
    </submittedName>
</protein>
<evidence type="ECO:0000256" key="1">
    <source>
        <dbReference type="SAM" id="MobiDB-lite"/>
    </source>
</evidence>
<dbReference type="InterPro" id="IPR010736">
    <property type="entry name" value="SHIPPO-rpt"/>
</dbReference>
<dbReference type="AlphaFoldDB" id="I7LTL0"/>
<dbReference type="Pfam" id="PF07004">
    <property type="entry name" value="SHIPPO-rpt"/>
    <property type="match status" value="3"/>
</dbReference>
<sequence length="267" mass="29385">MSVTVSSGFQICNSPLNNSKSKQMYSFPKETRFKNNANSQSANVFYDLPSMRMTRSTAIGYGSKYDFTKQNTRTPAPNAYEQKMNTIQQVERKGWSFGLSRENMAKTSGPLGQLNLFSPGPGTYQVPSALSKQAFTLRQRTASPDAKNTNLKSPGPGAYASLPAIKEDGKYFLSKYKSSGCISFSPSSSQRFPKSSADQTPGPGTYKPIVSINPDGRYFVSKFKSSNSRSFTHSKRITNGVSQFTPGPGSYRLPSEFGYYESKPNKS</sequence>
<name>I7LTL0_TETTS</name>
<proteinExistence type="predicted"/>
<dbReference type="Proteomes" id="UP000009168">
    <property type="component" value="Unassembled WGS sequence"/>
</dbReference>
<evidence type="ECO:0000313" key="3">
    <source>
        <dbReference type="Proteomes" id="UP000009168"/>
    </source>
</evidence>
<keyword evidence="3" id="KW-1185">Reference proteome</keyword>
<feature type="compositionally biased region" description="Polar residues" evidence="1">
    <location>
        <begin position="140"/>
        <end position="152"/>
    </location>
</feature>
<dbReference type="RefSeq" id="XP_001033108.1">
    <property type="nucleotide sequence ID" value="XM_001033108.3"/>
</dbReference>
<dbReference type="HOGENOM" id="CLU_071740_0_0_1"/>
<dbReference type="OMA" id="YHADRST"/>
<dbReference type="InParanoid" id="I7LTL0"/>
<dbReference type="OrthoDB" id="429991at2759"/>
<accession>I7LTL0</accession>
<dbReference type="GeneID" id="7843306"/>